<accession>A9F794</accession>
<evidence type="ECO:0000313" key="2">
    <source>
        <dbReference type="Proteomes" id="UP000002139"/>
    </source>
</evidence>
<gene>
    <name evidence="1" type="ordered locus">sce1357</name>
</gene>
<protein>
    <submittedName>
        <fullName evidence="1">Uncharacterized protein</fullName>
    </submittedName>
</protein>
<reference evidence="1 2" key="1">
    <citation type="journal article" date="2007" name="Nat. Biotechnol.">
        <title>Complete genome sequence of the myxobacterium Sorangium cellulosum.</title>
        <authorList>
            <person name="Schneiker S."/>
            <person name="Perlova O."/>
            <person name="Kaiser O."/>
            <person name="Gerth K."/>
            <person name="Alici A."/>
            <person name="Altmeyer M.O."/>
            <person name="Bartels D."/>
            <person name="Bekel T."/>
            <person name="Beyer S."/>
            <person name="Bode E."/>
            <person name="Bode H.B."/>
            <person name="Bolten C.J."/>
            <person name="Choudhuri J.V."/>
            <person name="Doss S."/>
            <person name="Elnakady Y.A."/>
            <person name="Frank B."/>
            <person name="Gaigalat L."/>
            <person name="Goesmann A."/>
            <person name="Groeger C."/>
            <person name="Gross F."/>
            <person name="Jelsbak L."/>
            <person name="Jelsbak L."/>
            <person name="Kalinowski J."/>
            <person name="Kegler C."/>
            <person name="Knauber T."/>
            <person name="Konietzny S."/>
            <person name="Kopp M."/>
            <person name="Krause L."/>
            <person name="Krug D."/>
            <person name="Linke B."/>
            <person name="Mahmud T."/>
            <person name="Martinez-Arias R."/>
            <person name="McHardy A.C."/>
            <person name="Merai M."/>
            <person name="Meyer F."/>
            <person name="Mormann S."/>
            <person name="Munoz-Dorado J."/>
            <person name="Perez J."/>
            <person name="Pradella S."/>
            <person name="Rachid S."/>
            <person name="Raddatz G."/>
            <person name="Rosenau F."/>
            <person name="Rueckert C."/>
            <person name="Sasse F."/>
            <person name="Scharfe M."/>
            <person name="Schuster S.C."/>
            <person name="Suen G."/>
            <person name="Treuner-Lange A."/>
            <person name="Velicer G.J."/>
            <person name="Vorholter F.-J."/>
            <person name="Weissman K.J."/>
            <person name="Welch R.D."/>
            <person name="Wenzel S.C."/>
            <person name="Whitworth D.E."/>
            <person name="Wilhelm S."/>
            <person name="Wittmann C."/>
            <person name="Bloecker H."/>
            <person name="Puehler A."/>
            <person name="Mueller R."/>
        </authorList>
    </citation>
    <scope>NUCLEOTIDE SEQUENCE [LARGE SCALE GENOMIC DNA]</scope>
    <source>
        <strain evidence="2">So ce56</strain>
    </source>
</reference>
<dbReference type="Proteomes" id="UP000002139">
    <property type="component" value="Chromosome"/>
</dbReference>
<name>A9F794_SORC5</name>
<dbReference type="EMBL" id="AM746676">
    <property type="protein sequence ID" value="CAN91515.1"/>
    <property type="molecule type" value="Genomic_DNA"/>
</dbReference>
<proteinExistence type="predicted"/>
<dbReference type="AlphaFoldDB" id="A9F794"/>
<evidence type="ECO:0000313" key="1">
    <source>
        <dbReference type="EMBL" id="CAN91515.1"/>
    </source>
</evidence>
<dbReference type="HOGENOM" id="CLU_3358540_0_0_7"/>
<sequence>MRVIVIVIVRVVVRVRVHVRETRGYRHILVSMCGEA</sequence>
<dbReference type="STRING" id="448385.sce1357"/>
<keyword evidence="2" id="KW-1185">Reference proteome</keyword>
<dbReference type="KEGG" id="scl:sce1357"/>
<organism evidence="1 2">
    <name type="scientific">Sorangium cellulosum (strain So ce56)</name>
    <name type="common">Polyangium cellulosum (strain So ce56)</name>
    <dbReference type="NCBI Taxonomy" id="448385"/>
    <lineage>
        <taxon>Bacteria</taxon>
        <taxon>Pseudomonadati</taxon>
        <taxon>Myxococcota</taxon>
        <taxon>Polyangia</taxon>
        <taxon>Polyangiales</taxon>
        <taxon>Polyangiaceae</taxon>
        <taxon>Sorangium</taxon>
    </lineage>
</organism>